<evidence type="ECO:0000313" key="3">
    <source>
        <dbReference type="Proteomes" id="UP000823775"/>
    </source>
</evidence>
<protein>
    <submittedName>
        <fullName evidence="2">Uncharacterized protein</fullName>
    </submittedName>
</protein>
<accession>A0ABS8VAB1</accession>
<gene>
    <name evidence="2" type="ORF">HAX54_032159</name>
</gene>
<keyword evidence="3" id="KW-1185">Reference proteome</keyword>
<comment type="caution">
    <text evidence="2">The sequence shown here is derived from an EMBL/GenBank/DDBJ whole genome shotgun (WGS) entry which is preliminary data.</text>
</comment>
<evidence type="ECO:0000256" key="1">
    <source>
        <dbReference type="SAM" id="MobiDB-lite"/>
    </source>
</evidence>
<dbReference type="Proteomes" id="UP000823775">
    <property type="component" value="Unassembled WGS sequence"/>
</dbReference>
<reference evidence="2 3" key="1">
    <citation type="journal article" date="2021" name="BMC Genomics">
        <title>Datura genome reveals duplications of psychoactive alkaloid biosynthetic genes and high mutation rate following tissue culture.</title>
        <authorList>
            <person name="Rajewski A."/>
            <person name="Carter-House D."/>
            <person name="Stajich J."/>
            <person name="Litt A."/>
        </authorList>
    </citation>
    <scope>NUCLEOTIDE SEQUENCE [LARGE SCALE GENOMIC DNA]</scope>
    <source>
        <strain evidence="2">AR-01</strain>
    </source>
</reference>
<feature type="compositionally biased region" description="Low complexity" evidence="1">
    <location>
        <begin position="19"/>
        <end position="50"/>
    </location>
</feature>
<name>A0ABS8VAB1_DATST</name>
<evidence type="ECO:0000313" key="2">
    <source>
        <dbReference type="EMBL" id="MCD9644143.1"/>
    </source>
</evidence>
<proteinExistence type="predicted"/>
<sequence length="60" mass="6559">MAKNLSKGVRCSKKRLKNSSRSSSLDEISNSSYEDFTESSSSLIKKPSPSYAKKGKLISS</sequence>
<feature type="non-terminal residue" evidence="2">
    <location>
        <position position="60"/>
    </location>
</feature>
<organism evidence="2 3">
    <name type="scientific">Datura stramonium</name>
    <name type="common">Jimsonweed</name>
    <name type="synonym">Common thornapple</name>
    <dbReference type="NCBI Taxonomy" id="4076"/>
    <lineage>
        <taxon>Eukaryota</taxon>
        <taxon>Viridiplantae</taxon>
        <taxon>Streptophyta</taxon>
        <taxon>Embryophyta</taxon>
        <taxon>Tracheophyta</taxon>
        <taxon>Spermatophyta</taxon>
        <taxon>Magnoliopsida</taxon>
        <taxon>eudicotyledons</taxon>
        <taxon>Gunneridae</taxon>
        <taxon>Pentapetalae</taxon>
        <taxon>asterids</taxon>
        <taxon>lamiids</taxon>
        <taxon>Solanales</taxon>
        <taxon>Solanaceae</taxon>
        <taxon>Solanoideae</taxon>
        <taxon>Datureae</taxon>
        <taxon>Datura</taxon>
    </lineage>
</organism>
<feature type="region of interest" description="Disordered" evidence="1">
    <location>
        <begin position="1"/>
        <end position="60"/>
    </location>
</feature>
<dbReference type="EMBL" id="JACEIK010004091">
    <property type="protein sequence ID" value="MCD9644143.1"/>
    <property type="molecule type" value="Genomic_DNA"/>
</dbReference>